<evidence type="ECO:0008006" key="4">
    <source>
        <dbReference type="Google" id="ProtNLM"/>
    </source>
</evidence>
<sequence length="95" mass="10917">MASIDDDMPILAGVNPSGRASSYESEHACLIIGYMIDDDDEVTLIVNDPYPYDRMGVRNPYYEAGGDELQLGQYEIEYYAFRRQLAWNRSLSRIR</sequence>
<evidence type="ECO:0000313" key="2">
    <source>
        <dbReference type="EMBL" id="KIC95499.1"/>
    </source>
</evidence>
<comment type="caution">
    <text evidence="2">The sequence shown here is derived from an EMBL/GenBank/DDBJ whole genome shotgun (WGS) entry which is preliminary data.</text>
</comment>
<proteinExistence type="predicted"/>
<organism evidence="2 3">
    <name type="scientific">Flavihumibacter solisilvae</name>
    <dbReference type="NCBI Taxonomy" id="1349421"/>
    <lineage>
        <taxon>Bacteria</taxon>
        <taxon>Pseudomonadati</taxon>
        <taxon>Bacteroidota</taxon>
        <taxon>Chitinophagia</taxon>
        <taxon>Chitinophagales</taxon>
        <taxon>Chitinophagaceae</taxon>
        <taxon>Flavihumibacter</taxon>
    </lineage>
</organism>
<dbReference type="Proteomes" id="UP000031408">
    <property type="component" value="Unassembled WGS sequence"/>
</dbReference>
<reference evidence="2 3" key="1">
    <citation type="submission" date="2014-11" db="EMBL/GenBank/DDBJ databases">
        <title>Genome sequence of Flavihumibacter solisilvae 3-3.</title>
        <authorList>
            <person name="Zhou G."/>
            <person name="Li M."/>
            <person name="Wang G."/>
        </authorList>
    </citation>
    <scope>NUCLEOTIDE SEQUENCE [LARGE SCALE GENOMIC DNA]</scope>
    <source>
        <strain evidence="2 3">3-3</strain>
    </source>
</reference>
<gene>
    <name evidence="2" type="ORF">OI18_06380</name>
</gene>
<dbReference type="AlphaFoldDB" id="A0A0C1IYF3"/>
<feature type="region of interest" description="Disordered" evidence="1">
    <location>
        <begin position="1"/>
        <end position="22"/>
    </location>
</feature>
<evidence type="ECO:0000313" key="3">
    <source>
        <dbReference type="Proteomes" id="UP000031408"/>
    </source>
</evidence>
<keyword evidence="3" id="KW-1185">Reference proteome</keyword>
<name>A0A0C1IYF3_9BACT</name>
<protein>
    <recommendedName>
        <fullName evidence="4">Peptidase C39-like domain-containing protein</fullName>
    </recommendedName>
</protein>
<dbReference type="STRING" id="1349421.OI18_06380"/>
<dbReference type="EMBL" id="JSVC01000006">
    <property type="protein sequence ID" value="KIC95499.1"/>
    <property type="molecule type" value="Genomic_DNA"/>
</dbReference>
<evidence type="ECO:0000256" key="1">
    <source>
        <dbReference type="SAM" id="MobiDB-lite"/>
    </source>
</evidence>
<accession>A0A0C1IYF3</accession>